<evidence type="ECO:0000313" key="5">
    <source>
        <dbReference type="Proteomes" id="UP000217549"/>
    </source>
</evidence>
<dbReference type="SUPFAM" id="SSF56024">
    <property type="entry name" value="Phospholipase D/nuclease"/>
    <property type="match status" value="1"/>
</dbReference>
<dbReference type="PROSITE" id="PS51192">
    <property type="entry name" value="HELICASE_ATP_BIND_1"/>
    <property type="match status" value="1"/>
</dbReference>
<dbReference type="RefSeq" id="WP_096239253.1">
    <property type="nucleotide sequence ID" value="NZ_LT907978.1"/>
</dbReference>
<dbReference type="InterPro" id="IPR052511">
    <property type="entry name" value="ATP-dep_Helicase"/>
</dbReference>
<dbReference type="PROSITE" id="PS51194">
    <property type="entry name" value="HELICASE_CTER"/>
    <property type="match status" value="1"/>
</dbReference>
<evidence type="ECO:0000259" key="3">
    <source>
        <dbReference type="PROSITE" id="PS51194"/>
    </source>
</evidence>
<dbReference type="InterPro" id="IPR006935">
    <property type="entry name" value="Helicase/UvrB_N"/>
</dbReference>
<dbReference type="CDD" id="cd18799">
    <property type="entry name" value="SF2_C_EcoAI-like"/>
    <property type="match status" value="1"/>
</dbReference>
<dbReference type="InterPro" id="IPR001736">
    <property type="entry name" value="PLipase_D/transphosphatidylase"/>
</dbReference>
<dbReference type="SUPFAM" id="SSF52540">
    <property type="entry name" value="P-loop containing nucleoside triphosphate hydrolases"/>
    <property type="match status" value="1"/>
</dbReference>
<dbReference type="CDD" id="cd18032">
    <property type="entry name" value="DEXHc_RE_I_III_res"/>
    <property type="match status" value="1"/>
</dbReference>
<feature type="domain" description="Helicase ATP-binding" evidence="2">
    <location>
        <begin position="337"/>
        <end position="492"/>
    </location>
</feature>
<feature type="domain" description="PLD phosphodiesterase" evidence="1">
    <location>
        <begin position="219"/>
        <end position="250"/>
    </location>
</feature>
<dbReference type="InterPro" id="IPR014001">
    <property type="entry name" value="Helicase_ATP-bd"/>
</dbReference>
<name>A0A285PQ40_9FIRM</name>
<dbReference type="SMART" id="SM00487">
    <property type="entry name" value="DEXDc"/>
    <property type="match status" value="1"/>
</dbReference>
<organism evidence="4 5">
    <name type="scientific">Anaerobutyricum hallii</name>
    <dbReference type="NCBI Taxonomy" id="39488"/>
    <lineage>
        <taxon>Bacteria</taxon>
        <taxon>Bacillati</taxon>
        <taxon>Bacillota</taxon>
        <taxon>Clostridia</taxon>
        <taxon>Lachnospirales</taxon>
        <taxon>Lachnospiraceae</taxon>
        <taxon>Anaerobutyricum</taxon>
    </lineage>
</organism>
<dbReference type="Proteomes" id="UP000217549">
    <property type="component" value="Chromosome I"/>
</dbReference>
<protein>
    <submittedName>
        <fullName evidence="4">Type III restriction enzyme, res subunit</fullName>
    </submittedName>
</protein>
<dbReference type="Gene3D" id="3.30.870.10">
    <property type="entry name" value="Endonuclease Chain A"/>
    <property type="match status" value="1"/>
</dbReference>
<proteinExistence type="predicted"/>
<accession>A0A285PQ40</accession>
<dbReference type="EMBL" id="LT907978">
    <property type="protein sequence ID" value="SOB71342.1"/>
    <property type="molecule type" value="Genomic_DNA"/>
</dbReference>
<sequence>MAVHKKADGIYEEIISQKLQKKLVDIEPEYKFTEKLDSNEAPAILADYAAKLIKHRLQMIQENEGKISDQIRLVNKLIDVIADNTMDYQNEKVADPGEQLKALLQNNPITKVTKMKASDLIRPVTSIADSSLFTGAGREPNMSSEINKEIASCDRIDMMVSFIRWSGVVLILDELKKFVESGKKLRVITTSYMGATELRAIEELSKLPNTEIKVSFDGDRTRLHAKVYIFHRESGYSTAYVGSSNLTAPAMTSGCEWNVKVTKSDLPEIFSKIEASYSGYWNSKEFEDYSEDKREALKEALSRSGKRDRAVGVKRSFYFDIYPYPYQQAILDKLDAERNIRNSYRNLICAATGTGKTLISAFDYRKQCGIKKKKLKLLFVAHRREILEQSLECYREVLKDSEFGDVFYSGQEPDQVDYLFASVDILNSRKFTELNSDYYDYIVLDECHHLAAKSYRMLFDHFTPEFFLGLTATPERMDGESILPYFNNKLAAEIRLPEAINRKLLCPFQYFGVADSIDLSNLKWTRGGYDKSELENVYALSRGIADKRAKLIIQSIHKYVADIDAVKGLVFCVSIEHAKYMTEKLNEVDIATTYLTGSSTDKERMLAKQKLQDGELKFICVVDLYNEGVDIKQINTVLFLRPTESLTVFLQQLGRGLRLSEGKDCLTVLDFIGQANKRYSFENKYASLLQKNNQGMKKEVEAEFPHLPRGCYIKLEKKAKERILSNIRSFLNGKAGVISKLTTFEEDTGTKVSLRRFLDYYSMTPKMIYTHKITVTGTVKNMSSNIDQEMWKKLFRLSSVDSASCLQYLINNIETIGKLRGADITQKEWSFLKLAYATFIDNCVPKNDEDILITLKTYLNNNIEYIPEIIDVLQYSFEHVDFLEKDSGLPYENALYVYSTYTRAQALALLDYWKTSSEGVTRVKDKRATCLFVTLNKGNSYYSPSTAYHDYSINEELFHWQSQNATASNTSVGQRYIHHEEQKEDILLFVREQKDDSYGSVPFMFLGKAKYVSHQGDKPMSIVWKLENKIPAKFIDVTDKLGIG</sequence>
<dbReference type="InterPro" id="IPR027417">
    <property type="entry name" value="P-loop_NTPase"/>
</dbReference>
<dbReference type="KEGG" id="ehl:EHLA_0579"/>
<dbReference type="AlphaFoldDB" id="A0A285PQ40"/>
<dbReference type="Pfam" id="PF13091">
    <property type="entry name" value="PLDc_2"/>
    <property type="match status" value="1"/>
</dbReference>
<dbReference type="InterPro" id="IPR001650">
    <property type="entry name" value="Helicase_C-like"/>
</dbReference>
<dbReference type="GO" id="GO:0006793">
    <property type="term" value="P:phosphorus metabolic process"/>
    <property type="evidence" value="ECO:0007669"/>
    <property type="project" value="UniProtKB-ARBA"/>
</dbReference>
<gene>
    <name evidence="4" type="ORF">EHLA_0579</name>
</gene>
<dbReference type="SMART" id="SM00490">
    <property type="entry name" value="HELICc"/>
    <property type="match status" value="1"/>
</dbReference>
<evidence type="ECO:0000313" key="4">
    <source>
        <dbReference type="EMBL" id="SOB71342.1"/>
    </source>
</evidence>
<keyword evidence="5" id="KW-1185">Reference proteome</keyword>
<dbReference type="GO" id="GO:0016887">
    <property type="term" value="F:ATP hydrolysis activity"/>
    <property type="evidence" value="ECO:0007669"/>
    <property type="project" value="TreeGrafter"/>
</dbReference>
<dbReference type="REBASE" id="217188">
    <property type="entry name" value="EhaEH1ORF579P"/>
</dbReference>
<dbReference type="Pfam" id="PF00271">
    <property type="entry name" value="Helicase_C"/>
    <property type="match status" value="1"/>
</dbReference>
<dbReference type="InterPro" id="IPR021835">
    <property type="entry name" value="DUF3427"/>
</dbReference>
<reference evidence="5" key="1">
    <citation type="submission" date="2017-09" db="EMBL/GenBank/DDBJ databases">
        <authorList>
            <person name="Shetty A S."/>
        </authorList>
    </citation>
    <scope>NUCLEOTIDE SEQUENCE [LARGE SCALE GENOMIC DNA]</scope>
</reference>
<dbReference type="GO" id="GO:0005524">
    <property type="term" value="F:ATP binding"/>
    <property type="evidence" value="ECO:0007669"/>
    <property type="project" value="InterPro"/>
</dbReference>
<dbReference type="Gene3D" id="3.40.50.300">
    <property type="entry name" value="P-loop containing nucleotide triphosphate hydrolases"/>
    <property type="match status" value="2"/>
</dbReference>
<evidence type="ECO:0000259" key="2">
    <source>
        <dbReference type="PROSITE" id="PS51192"/>
    </source>
</evidence>
<dbReference type="InterPro" id="IPR025202">
    <property type="entry name" value="PLD-like_dom"/>
</dbReference>
<dbReference type="PANTHER" id="PTHR47962">
    <property type="entry name" value="ATP-DEPENDENT HELICASE LHR-RELATED-RELATED"/>
    <property type="match status" value="1"/>
</dbReference>
<dbReference type="PANTHER" id="PTHR47962:SF7">
    <property type="entry name" value="MITOCHONDRIAL ATP-DEPENDENT HELICASE IRC3-RELATED"/>
    <property type="match status" value="1"/>
</dbReference>
<dbReference type="CDD" id="cd09203">
    <property type="entry name" value="PLDc_N_DEXD_b1"/>
    <property type="match status" value="1"/>
</dbReference>
<evidence type="ECO:0000259" key="1">
    <source>
        <dbReference type="PROSITE" id="PS50035"/>
    </source>
</evidence>
<dbReference type="Pfam" id="PF11907">
    <property type="entry name" value="DUF3427"/>
    <property type="match status" value="1"/>
</dbReference>
<dbReference type="PROSITE" id="PS50035">
    <property type="entry name" value="PLD"/>
    <property type="match status" value="1"/>
</dbReference>
<feature type="domain" description="Helicase C-terminal" evidence="3">
    <location>
        <begin position="555"/>
        <end position="704"/>
    </location>
</feature>
<dbReference type="GO" id="GO:0003677">
    <property type="term" value="F:DNA binding"/>
    <property type="evidence" value="ECO:0007669"/>
    <property type="project" value="InterPro"/>
</dbReference>
<dbReference type="Pfam" id="PF04851">
    <property type="entry name" value="ResIII"/>
    <property type="match status" value="1"/>
</dbReference>